<evidence type="ECO:0000313" key="1">
    <source>
        <dbReference type="EMBL" id="EKT4441300.1"/>
    </source>
</evidence>
<dbReference type="EMBL" id="ABLOMU010000017">
    <property type="protein sequence ID" value="EKT4441300.1"/>
    <property type="molecule type" value="Genomic_DNA"/>
</dbReference>
<dbReference type="RefSeq" id="WP_135273368.1">
    <property type="nucleotide sequence ID" value="NZ_SRHZ01000038.1"/>
</dbReference>
<dbReference type="OrthoDB" id="6038669at2"/>
<proteinExistence type="predicted"/>
<organism evidence="1 2">
    <name type="scientific">Stenotrophomonas maltophilia</name>
    <name type="common">Pseudomonas maltophilia</name>
    <name type="synonym">Xanthomonas maltophilia</name>
    <dbReference type="NCBI Taxonomy" id="40324"/>
    <lineage>
        <taxon>Bacteria</taxon>
        <taxon>Pseudomonadati</taxon>
        <taxon>Pseudomonadota</taxon>
        <taxon>Gammaproteobacteria</taxon>
        <taxon>Lysobacterales</taxon>
        <taxon>Lysobacteraceae</taxon>
        <taxon>Stenotrophomonas</taxon>
        <taxon>Stenotrophomonas maltophilia group</taxon>
    </lineage>
</organism>
<dbReference type="AlphaFoldDB" id="A0A4Z0DJP5"/>
<gene>
    <name evidence="1" type="ORF">QEK83_001950</name>
</gene>
<protein>
    <recommendedName>
        <fullName evidence="3">Head decoration protein</fullName>
    </recommendedName>
</protein>
<name>A0A4Z0DJP5_STEMA</name>
<evidence type="ECO:0000313" key="2">
    <source>
        <dbReference type="Proteomes" id="UP001214521"/>
    </source>
</evidence>
<reference evidence="1" key="1">
    <citation type="submission" date="2022-07" db="EMBL/GenBank/DDBJ databases">
        <authorList>
            <consortium name="Clinical and Environmental Microbiology Branch: Whole genome sequencing antimicrobial resistance pathogens in the healthcare setting"/>
        </authorList>
    </citation>
    <scope>NUCLEOTIDE SEQUENCE</scope>
    <source>
        <strain evidence="1">Stenotrophomonas_maltophilia_2021CK-00905</strain>
    </source>
</reference>
<evidence type="ECO:0008006" key="3">
    <source>
        <dbReference type="Google" id="ProtNLM"/>
    </source>
</evidence>
<comment type="caution">
    <text evidence="1">The sequence shown here is derived from an EMBL/GenBank/DDBJ whole genome shotgun (WGS) entry which is preliminary data.</text>
</comment>
<dbReference type="Proteomes" id="UP001214521">
    <property type="component" value="Unassembled WGS sequence"/>
</dbReference>
<sequence>MPNVKTLPTGGTIVKLNTTPLLGGWGREGLANLGANTAVTTGVLLQGHEAPADGSTPAAGSSGWFTLLSASANLAPVVEIADLPDFIRTGTAATAPITLEGVQ</sequence>
<accession>A0A4Z0DJP5</accession>